<gene>
    <name evidence="2" type="ORF">CRENBAI_024306</name>
</gene>
<organism evidence="2 3">
    <name type="scientific">Crenichthys baileyi</name>
    <name type="common">White River springfish</name>
    <dbReference type="NCBI Taxonomy" id="28760"/>
    <lineage>
        <taxon>Eukaryota</taxon>
        <taxon>Metazoa</taxon>
        <taxon>Chordata</taxon>
        <taxon>Craniata</taxon>
        <taxon>Vertebrata</taxon>
        <taxon>Euteleostomi</taxon>
        <taxon>Actinopterygii</taxon>
        <taxon>Neopterygii</taxon>
        <taxon>Teleostei</taxon>
        <taxon>Neoteleostei</taxon>
        <taxon>Acanthomorphata</taxon>
        <taxon>Ovalentaria</taxon>
        <taxon>Atherinomorphae</taxon>
        <taxon>Cyprinodontiformes</taxon>
        <taxon>Goodeidae</taxon>
        <taxon>Crenichthys</taxon>
    </lineage>
</organism>
<accession>A0AAV9S9M6</accession>
<dbReference type="EMBL" id="JAHHUM010000652">
    <property type="protein sequence ID" value="KAK5617955.1"/>
    <property type="molecule type" value="Genomic_DNA"/>
</dbReference>
<evidence type="ECO:0000256" key="1">
    <source>
        <dbReference type="SAM" id="Phobius"/>
    </source>
</evidence>
<keyword evidence="1" id="KW-0472">Membrane</keyword>
<keyword evidence="1" id="KW-1133">Transmembrane helix</keyword>
<sequence>MIQTSFWIRAQLTAFWFLSQDTGNPAHPPPCLPPNSTLPLSSLPFGSHLPPASSLGIPGSSSPLKDKLSTPRPTSFFPLVVNLLNNFAWFWILTNIFLYNKTSEIFLSSECSAHGSKQLLKQCQV</sequence>
<name>A0AAV9S9M6_9TELE</name>
<keyword evidence="3" id="KW-1185">Reference proteome</keyword>
<evidence type="ECO:0000313" key="2">
    <source>
        <dbReference type="EMBL" id="KAK5617955.1"/>
    </source>
</evidence>
<dbReference type="Proteomes" id="UP001311232">
    <property type="component" value="Unassembled WGS sequence"/>
</dbReference>
<reference evidence="2 3" key="1">
    <citation type="submission" date="2021-06" db="EMBL/GenBank/DDBJ databases">
        <authorList>
            <person name="Palmer J.M."/>
        </authorList>
    </citation>
    <scope>NUCLEOTIDE SEQUENCE [LARGE SCALE GENOMIC DNA]</scope>
    <source>
        <strain evidence="2 3">MEX-2019</strain>
        <tissue evidence="2">Muscle</tissue>
    </source>
</reference>
<comment type="caution">
    <text evidence="2">The sequence shown here is derived from an EMBL/GenBank/DDBJ whole genome shotgun (WGS) entry which is preliminary data.</text>
</comment>
<protein>
    <submittedName>
        <fullName evidence="2">Uncharacterized protein</fullName>
    </submittedName>
</protein>
<feature type="transmembrane region" description="Helical" evidence="1">
    <location>
        <begin position="76"/>
        <end position="99"/>
    </location>
</feature>
<dbReference type="AlphaFoldDB" id="A0AAV9S9M6"/>
<evidence type="ECO:0000313" key="3">
    <source>
        <dbReference type="Proteomes" id="UP001311232"/>
    </source>
</evidence>
<proteinExistence type="predicted"/>
<keyword evidence="1" id="KW-0812">Transmembrane</keyword>